<feature type="domain" description="Response regulatory" evidence="13">
    <location>
        <begin position="3"/>
        <end position="117"/>
    </location>
</feature>
<gene>
    <name evidence="14" type="ORF">QEH52_03050</name>
</gene>
<reference evidence="14 15" key="1">
    <citation type="submission" date="2023-04" db="EMBL/GenBank/DDBJ databases">
        <title>A novel bacteria isolated from coastal sediment.</title>
        <authorList>
            <person name="Liu X.-J."/>
            <person name="Du Z.-J."/>
        </authorList>
    </citation>
    <scope>NUCLEOTIDE SEQUENCE [LARGE SCALE GENOMIC DNA]</scope>
    <source>
        <strain evidence="14 15">SDUM461003</strain>
    </source>
</reference>
<dbReference type="EC" id="2.7.13.3" evidence="3"/>
<keyword evidence="4" id="KW-1003">Cell membrane</keyword>
<dbReference type="Gene3D" id="3.30.450.40">
    <property type="match status" value="1"/>
</dbReference>
<dbReference type="InterPro" id="IPR050980">
    <property type="entry name" value="2C_sensor_his_kinase"/>
</dbReference>
<keyword evidence="9 14" id="KW-0067">ATP-binding</keyword>
<evidence type="ECO:0000256" key="6">
    <source>
        <dbReference type="ARBA" id="ARBA00022679"/>
    </source>
</evidence>
<dbReference type="InterPro" id="IPR003594">
    <property type="entry name" value="HATPase_dom"/>
</dbReference>
<dbReference type="SUPFAM" id="SSF55874">
    <property type="entry name" value="ATPase domain of HSP90 chaperone/DNA topoisomerase II/histidine kinase"/>
    <property type="match status" value="1"/>
</dbReference>
<sequence length="675" mass="76042">MSHFLFIRDEPSIPAKLREVFSAPEDRIVIRQSALEAKSSLARSAFDAVVIYSEGTELELKRTLCEIRELTEQIPIVVLTPEYNSSLENTAFENRADLYFAEPIPSKTLARVLMNQHENKQGNTSSSMQDWGNHPQQRSTNISHATSTLNVLRDLSHILSFSLDYKAFTQHFILKLREHISFSRIGIFLESSAKQSLVKNKQSKHLTCIASLGLPSDLVDCFQLSREVGIGRELTEYPRILHKESGTRSQFTHGNSGSAKEFSVLGCHLAIPITDREEIIGLAVLNGPVTGRDYTEDELELLYLLMEELGLAIRNSRLHSELAHHGQLIENVMHSMSSGAIVFSENLDILYMNDAAKRFLDLGQNNPDRRIEFAELPAKLAKPVHRAVEKGELLEPFKIDGLEPDEVYQVSIFPFSQKGELMRLPRPTMLIIEDFTKIEASKESARSDTKNQTISLIAERFAHEIRNSLVPLSTHAQLIDKKIQQPKFQASLKSAMLKETARIKRLSEQMLYMAQSSQAGGSEVQLNVIIQKAFQRARTQTDNTLAELKIENQLESLAPLTLEANPEALTHAFEELFLNSIQANPDAQIIQVEICQDLTGKRLVRLRDGGTGLTEDLVKQATEAFYTTRHTGVGLGLSVAQKVITEHQGELKLNSRTQERNWDIEIEFPSYRIHA</sequence>
<dbReference type="EMBL" id="JARXHW010000004">
    <property type="protein sequence ID" value="MDQ8206472.1"/>
    <property type="molecule type" value="Genomic_DNA"/>
</dbReference>
<evidence type="ECO:0000259" key="13">
    <source>
        <dbReference type="PROSITE" id="PS50110"/>
    </source>
</evidence>
<dbReference type="Gene3D" id="3.40.50.2300">
    <property type="match status" value="1"/>
</dbReference>
<dbReference type="Gene3D" id="3.30.450.20">
    <property type="entry name" value="PAS domain"/>
    <property type="match status" value="1"/>
</dbReference>
<keyword evidence="6" id="KW-0808">Transferase</keyword>
<name>A0ABU1AQN4_9BACT</name>
<evidence type="ECO:0000256" key="1">
    <source>
        <dbReference type="ARBA" id="ARBA00000085"/>
    </source>
</evidence>
<comment type="subcellular location">
    <subcellularLocation>
        <location evidence="2">Cell membrane</location>
        <topology evidence="2">Multi-pass membrane protein</topology>
    </subcellularLocation>
</comment>
<keyword evidence="8" id="KW-0418">Kinase</keyword>
<feature type="compositionally biased region" description="Polar residues" evidence="11">
    <location>
        <begin position="121"/>
        <end position="140"/>
    </location>
</feature>
<keyword evidence="5" id="KW-0597">Phosphoprotein</keyword>
<keyword evidence="7" id="KW-0547">Nucleotide-binding</keyword>
<evidence type="ECO:0000313" key="14">
    <source>
        <dbReference type="EMBL" id="MDQ8206472.1"/>
    </source>
</evidence>
<evidence type="ECO:0000256" key="11">
    <source>
        <dbReference type="SAM" id="MobiDB-lite"/>
    </source>
</evidence>
<accession>A0ABU1AQN4</accession>
<evidence type="ECO:0000256" key="2">
    <source>
        <dbReference type="ARBA" id="ARBA00004651"/>
    </source>
</evidence>
<evidence type="ECO:0000256" key="9">
    <source>
        <dbReference type="ARBA" id="ARBA00022840"/>
    </source>
</evidence>
<dbReference type="SUPFAM" id="SSF52172">
    <property type="entry name" value="CheY-like"/>
    <property type="match status" value="1"/>
</dbReference>
<dbReference type="InterPro" id="IPR011006">
    <property type="entry name" value="CheY-like_superfamily"/>
</dbReference>
<dbReference type="PRINTS" id="PR00344">
    <property type="entry name" value="BCTRLSENSOR"/>
</dbReference>
<keyword evidence="4" id="KW-0472">Membrane</keyword>
<dbReference type="InterPro" id="IPR029016">
    <property type="entry name" value="GAF-like_dom_sf"/>
</dbReference>
<dbReference type="SUPFAM" id="SSF47384">
    <property type="entry name" value="Homodimeric domain of signal transducing histidine kinase"/>
    <property type="match status" value="1"/>
</dbReference>
<evidence type="ECO:0000259" key="12">
    <source>
        <dbReference type="PROSITE" id="PS50109"/>
    </source>
</evidence>
<evidence type="ECO:0000256" key="3">
    <source>
        <dbReference type="ARBA" id="ARBA00012438"/>
    </source>
</evidence>
<dbReference type="GO" id="GO:0005524">
    <property type="term" value="F:ATP binding"/>
    <property type="evidence" value="ECO:0007669"/>
    <property type="project" value="UniProtKB-KW"/>
</dbReference>
<dbReference type="PANTHER" id="PTHR44936:SF10">
    <property type="entry name" value="SENSOR PROTEIN RSTB"/>
    <property type="match status" value="1"/>
</dbReference>
<feature type="region of interest" description="Disordered" evidence="11">
    <location>
        <begin position="119"/>
        <end position="140"/>
    </location>
</feature>
<dbReference type="Gene3D" id="1.10.287.130">
    <property type="match status" value="1"/>
</dbReference>
<comment type="catalytic activity">
    <reaction evidence="1">
        <text>ATP + protein L-histidine = ADP + protein N-phospho-L-histidine.</text>
        <dbReference type="EC" id="2.7.13.3"/>
    </reaction>
</comment>
<dbReference type="InterPro" id="IPR001789">
    <property type="entry name" value="Sig_transdc_resp-reg_receiver"/>
</dbReference>
<dbReference type="InterPro" id="IPR003661">
    <property type="entry name" value="HisK_dim/P_dom"/>
</dbReference>
<dbReference type="Proteomes" id="UP001225316">
    <property type="component" value="Unassembled WGS sequence"/>
</dbReference>
<dbReference type="Gene3D" id="3.30.565.10">
    <property type="entry name" value="Histidine kinase-like ATPase, C-terminal domain"/>
    <property type="match status" value="1"/>
</dbReference>
<evidence type="ECO:0000256" key="10">
    <source>
        <dbReference type="PROSITE-ProRule" id="PRU00169"/>
    </source>
</evidence>
<evidence type="ECO:0000256" key="5">
    <source>
        <dbReference type="ARBA" id="ARBA00022553"/>
    </source>
</evidence>
<protein>
    <recommendedName>
        <fullName evidence="3">histidine kinase</fullName>
        <ecNumber evidence="3">2.7.13.3</ecNumber>
    </recommendedName>
</protein>
<dbReference type="PANTHER" id="PTHR44936">
    <property type="entry name" value="SENSOR PROTEIN CREC"/>
    <property type="match status" value="1"/>
</dbReference>
<evidence type="ECO:0000313" key="15">
    <source>
        <dbReference type="Proteomes" id="UP001225316"/>
    </source>
</evidence>
<dbReference type="InterPro" id="IPR036890">
    <property type="entry name" value="HATPase_C_sf"/>
</dbReference>
<comment type="caution">
    <text evidence="10">Lacks conserved residue(s) required for the propagation of feature annotation.</text>
</comment>
<feature type="domain" description="Histidine kinase" evidence="12">
    <location>
        <begin position="460"/>
        <end position="672"/>
    </location>
</feature>
<dbReference type="InterPro" id="IPR036097">
    <property type="entry name" value="HisK_dim/P_sf"/>
</dbReference>
<dbReference type="InterPro" id="IPR005467">
    <property type="entry name" value="His_kinase_dom"/>
</dbReference>
<evidence type="ECO:0000256" key="7">
    <source>
        <dbReference type="ARBA" id="ARBA00022741"/>
    </source>
</evidence>
<dbReference type="SUPFAM" id="SSF55781">
    <property type="entry name" value="GAF domain-like"/>
    <property type="match status" value="1"/>
</dbReference>
<dbReference type="RefSeq" id="WP_308948547.1">
    <property type="nucleotide sequence ID" value="NZ_JARXHW010000004.1"/>
</dbReference>
<evidence type="ECO:0000256" key="8">
    <source>
        <dbReference type="ARBA" id="ARBA00022777"/>
    </source>
</evidence>
<evidence type="ECO:0000256" key="4">
    <source>
        <dbReference type="ARBA" id="ARBA00022475"/>
    </source>
</evidence>
<keyword evidence="15" id="KW-1185">Reference proteome</keyword>
<proteinExistence type="predicted"/>
<dbReference type="CDD" id="cd00082">
    <property type="entry name" value="HisKA"/>
    <property type="match status" value="1"/>
</dbReference>
<dbReference type="PROSITE" id="PS50109">
    <property type="entry name" value="HIS_KIN"/>
    <property type="match status" value="1"/>
</dbReference>
<dbReference type="SMART" id="SM00387">
    <property type="entry name" value="HATPase_c"/>
    <property type="match status" value="1"/>
</dbReference>
<dbReference type="InterPro" id="IPR004358">
    <property type="entry name" value="Sig_transdc_His_kin-like_C"/>
</dbReference>
<dbReference type="PROSITE" id="PS50110">
    <property type="entry name" value="RESPONSE_REGULATORY"/>
    <property type="match status" value="1"/>
</dbReference>
<dbReference type="Pfam" id="PF02518">
    <property type="entry name" value="HATPase_c"/>
    <property type="match status" value="1"/>
</dbReference>
<comment type="caution">
    <text evidence="14">The sequence shown here is derived from an EMBL/GenBank/DDBJ whole genome shotgun (WGS) entry which is preliminary data.</text>
</comment>
<organism evidence="14 15">
    <name type="scientific">Thalassobacterium maritimum</name>
    <dbReference type="NCBI Taxonomy" id="3041265"/>
    <lineage>
        <taxon>Bacteria</taxon>
        <taxon>Pseudomonadati</taxon>
        <taxon>Verrucomicrobiota</taxon>
        <taxon>Opitutia</taxon>
        <taxon>Puniceicoccales</taxon>
        <taxon>Coraliomargaritaceae</taxon>
        <taxon>Thalassobacterium</taxon>
    </lineage>
</organism>